<evidence type="ECO:0000313" key="1">
    <source>
        <dbReference type="EMBL" id="RSH82994.1"/>
    </source>
</evidence>
<dbReference type="AlphaFoldDB" id="A0A427XVW0"/>
<organism evidence="1 2">
    <name type="scientific">Saitozyma podzolica</name>
    <dbReference type="NCBI Taxonomy" id="1890683"/>
    <lineage>
        <taxon>Eukaryota</taxon>
        <taxon>Fungi</taxon>
        <taxon>Dikarya</taxon>
        <taxon>Basidiomycota</taxon>
        <taxon>Agaricomycotina</taxon>
        <taxon>Tremellomycetes</taxon>
        <taxon>Tremellales</taxon>
        <taxon>Trimorphomycetaceae</taxon>
        <taxon>Saitozyma</taxon>
    </lineage>
</organism>
<reference evidence="1 2" key="1">
    <citation type="submission" date="2018-11" db="EMBL/GenBank/DDBJ databases">
        <title>Genome sequence of Saitozyma podzolica DSM 27192.</title>
        <authorList>
            <person name="Aliyu H."/>
            <person name="Gorte O."/>
            <person name="Ochsenreither K."/>
        </authorList>
    </citation>
    <scope>NUCLEOTIDE SEQUENCE [LARGE SCALE GENOMIC DNA]</scope>
    <source>
        <strain evidence="1 2">DSM 27192</strain>
    </source>
</reference>
<sequence length="70" mass="8158">MHRSRPARGTLLYLCRLLSAPHSLPYKFQDHAWYQELVKQSYELMDKYGVKGNPTSVREGLEQVPANLRI</sequence>
<comment type="caution">
    <text evidence="1">The sequence shown here is derived from an EMBL/GenBank/DDBJ whole genome shotgun (WGS) entry which is preliminary data.</text>
</comment>
<dbReference type="EMBL" id="RSCD01000025">
    <property type="protein sequence ID" value="RSH82994.1"/>
    <property type="molecule type" value="Genomic_DNA"/>
</dbReference>
<accession>A0A427XVW0</accession>
<dbReference type="OrthoDB" id="10257049at2759"/>
<proteinExistence type="predicted"/>
<evidence type="ECO:0000313" key="2">
    <source>
        <dbReference type="Proteomes" id="UP000279259"/>
    </source>
</evidence>
<name>A0A427XVW0_9TREE</name>
<keyword evidence="2" id="KW-1185">Reference proteome</keyword>
<protein>
    <submittedName>
        <fullName evidence="1">Uncharacterized protein</fullName>
    </submittedName>
</protein>
<gene>
    <name evidence="1" type="ORF">EHS25_005704</name>
</gene>
<dbReference type="Proteomes" id="UP000279259">
    <property type="component" value="Unassembled WGS sequence"/>
</dbReference>